<keyword evidence="9" id="KW-0472">Membrane</keyword>
<proteinExistence type="inferred from homology"/>
<dbReference type="InterPro" id="IPR000675">
    <property type="entry name" value="Cutinase/axe"/>
</dbReference>
<feature type="transmembrane region" description="Helical" evidence="9">
    <location>
        <begin position="494"/>
        <end position="517"/>
    </location>
</feature>
<keyword evidence="9" id="KW-0812">Transmembrane</keyword>
<dbReference type="AlphaFoldDB" id="J3PH09"/>
<dbReference type="OrthoDB" id="2586582at2759"/>
<organism evidence="10">
    <name type="scientific">Gaeumannomyces tritici (strain R3-111a-1)</name>
    <name type="common">Wheat and barley take-all root rot fungus</name>
    <name type="synonym">Gaeumannomyces graminis var. tritici</name>
    <dbReference type="NCBI Taxonomy" id="644352"/>
    <lineage>
        <taxon>Eukaryota</taxon>
        <taxon>Fungi</taxon>
        <taxon>Dikarya</taxon>
        <taxon>Ascomycota</taxon>
        <taxon>Pezizomycotina</taxon>
        <taxon>Sordariomycetes</taxon>
        <taxon>Sordariomycetidae</taxon>
        <taxon>Magnaporthales</taxon>
        <taxon>Magnaporthaceae</taxon>
        <taxon>Gaeumannomyces</taxon>
    </lineage>
</organism>
<dbReference type="EMBL" id="GL385403">
    <property type="protein sequence ID" value="EJT69906.1"/>
    <property type="molecule type" value="Genomic_DNA"/>
</dbReference>
<evidence type="ECO:0000313" key="11">
    <source>
        <dbReference type="EnsemblFungi" id="EJT69906"/>
    </source>
</evidence>
<evidence type="ECO:0000256" key="6">
    <source>
        <dbReference type="ARBA" id="ARBA00022801"/>
    </source>
</evidence>
<feature type="region of interest" description="Disordered" evidence="8">
    <location>
        <begin position="458"/>
        <end position="489"/>
    </location>
</feature>
<dbReference type="HOGENOM" id="CLU_040058_0_2_1"/>
<feature type="compositionally biased region" description="Polar residues" evidence="8">
    <location>
        <begin position="29"/>
        <end position="41"/>
    </location>
</feature>
<feature type="region of interest" description="Disordered" evidence="8">
    <location>
        <begin position="1"/>
        <end position="49"/>
    </location>
</feature>
<feature type="compositionally biased region" description="Pro residues" evidence="8">
    <location>
        <begin position="11"/>
        <end position="24"/>
    </location>
</feature>
<dbReference type="Proteomes" id="UP000006039">
    <property type="component" value="Unassembled WGS sequence"/>
</dbReference>
<dbReference type="PROSITE" id="PS00931">
    <property type="entry name" value="CUTINASE_2"/>
    <property type="match status" value="1"/>
</dbReference>
<dbReference type="SUPFAM" id="SSF53474">
    <property type="entry name" value="alpha/beta-Hydrolases"/>
    <property type="match status" value="1"/>
</dbReference>
<evidence type="ECO:0000256" key="3">
    <source>
        <dbReference type="ARBA" id="ARBA00022487"/>
    </source>
</evidence>
<gene>
    <name evidence="11" type="primary">20353247</name>
    <name evidence="10" type="ORF">GGTG_12789</name>
</gene>
<evidence type="ECO:0000256" key="1">
    <source>
        <dbReference type="ARBA" id="ARBA00004613"/>
    </source>
</evidence>
<dbReference type="PANTHER" id="PTHR33630">
    <property type="entry name" value="CUTINASE RV1984C-RELATED-RELATED"/>
    <property type="match status" value="1"/>
</dbReference>
<reference evidence="12" key="1">
    <citation type="submission" date="2010-07" db="EMBL/GenBank/DDBJ databases">
        <title>The genome sequence of Gaeumannomyces graminis var. tritici strain R3-111a-1.</title>
        <authorList>
            <consortium name="The Broad Institute Genome Sequencing Platform"/>
            <person name="Ma L.-J."/>
            <person name="Dead R."/>
            <person name="Young S."/>
            <person name="Zeng Q."/>
            <person name="Koehrsen M."/>
            <person name="Alvarado L."/>
            <person name="Berlin A."/>
            <person name="Chapman S.B."/>
            <person name="Chen Z."/>
            <person name="Freedman E."/>
            <person name="Gellesch M."/>
            <person name="Goldberg J."/>
            <person name="Griggs A."/>
            <person name="Gujja S."/>
            <person name="Heilman E.R."/>
            <person name="Heiman D."/>
            <person name="Hepburn T."/>
            <person name="Howarth C."/>
            <person name="Jen D."/>
            <person name="Larson L."/>
            <person name="Mehta T."/>
            <person name="Neiman D."/>
            <person name="Pearson M."/>
            <person name="Roberts A."/>
            <person name="Saif S."/>
            <person name="Shea T."/>
            <person name="Shenoy N."/>
            <person name="Sisk P."/>
            <person name="Stolte C."/>
            <person name="Sykes S."/>
            <person name="Walk T."/>
            <person name="White J."/>
            <person name="Yandava C."/>
            <person name="Haas B."/>
            <person name="Nusbaum C."/>
            <person name="Birren B."/>
        </authorList>
    </citation>
    <scope>NUCLEOTIDE SEQUENCE [LARGE SCALE GENOMIC DNA]</scope>
    <source>
        <strain evidence="12">R3-111a-1</strain>
    </source>
</reference>
<accession>J3PH09</accession>
<evidence type="ECO:0000256" key="7">
    <source>
        <dbReference type="ARBA" id="ARBA00023157"/>
    </source>
</evidence>
<dbReference type="InterPro" id="IPR029058">
    <property type="entry name" value="AB_hydrolase_fold"/>
</dbReference>
<evidence type="ECO:0000256" key="2">
    <source>
        <dbReference type="ARBA" id="ARBA00007534"/>
    </source>
</evidence>
<name>J3PH09_GAET3</name>
<protein>
    <recommendedName>
        <fullName evidence="13">Cutinase</fullName>
    </recommendedName>
</protein>
<feature type="compositionally biased region" description="Low complexity" evidence="8">
    <location>
        <begin position="1"/>
        <end position="10"/>
    </location>
</feature>
<keyword evidence="6" id="KW-0378">Hydrolase</keyword>
<feature type="compositionally biased region" description="Polar residues" evidence="8">
    <location>
        <begin position="382"/>
        <end position="395"/>
    </location>
</feature>
<reference evidence="10" key="3">
    <citation type="submission" date="2010-09" db="EMBL/GenBank/DDBJ databases">
        <title>Annotation of Gaeumannomyces graminis var. tritici R3-111a-1.</title>
        <authorList>
            <consortium name="The Broad Institute Genome Sequencing Platform"/>
            <person name="Ma L.-J."/>
            <person name="Dead R."/>
            <person name="Young S.K."/>
            <person name="Zeng Q."/>
            <person name="Gargeya S."/>
            <person name="Fitzgerald M."/>
            <person name="Haas B."/>
            <person name="Abouelleil A."/>
            <person name="Alvarado L."/>
            <person name="Arachchi H.M."/>
            <person name="Berlin A."/>
            <person name="Brown A."/>
            <person name="Chapman S.B."/>
            <person name="Chen Z."/>
            <person name="Dunbar C."/>
            <person name="Freedman E."/>
            <person name="Gearin G."/>
            <person name="Gellesch M."/>
            <person name="Goldberg J."/>
            <person name="Griggs A."/>
            <person name="Gujja S."/>
            <person name="Heiman D."/>
            <person name="Howarth C."/>
            <person name="Larson L."/>
            <person name="Lui A."/>
            <person name="MacDonald P.J.P."/>
            <person name="Mehta T."/>
            <person name="Montmayeur A."/>
            <person name="Murphy C."/>
            <person name="Neiman D."/>
            <person name="Pearson M."/>
            <person name="Priest M."/>
            <person name="Roberts A."/>
            <person name="Saif S."/>
            <person name="Shea T."/>
            <person name="Shenoy N."/>
            <person name="Sisk P."/>
            <person name="Stolte C."/>
            <person name="Sykes S."/>
            <person name="Yandava C."/>
            <person name="Wortman J."/>
            <person name="Nusbaum C."/>
            <person name="Birren B."/>
        </authorList>
    </citation>
    <scope>NUCLEOTIDE SEQUENCE</scope>
    <source>
        <strain evidence="10">R3-111a-1</strain>
    </source>
</reference>
<dbReference type="eggNOG" id="ENOG502SPI4">
    <property type="taxonomic scope" value="Eukaryota"/>
</dbReference>
<keyword evidence="7" id="KW-1015">Disulfide bond</keyword>
<evidence type="ECO:0000313" key="12">
    <source>
        <dbReference type="Proteomes" id="UP000006039"/>
    </source>
</evidence>
<keyword evidence="3" id="KW-0719">Serine esterase</keyword>
<reference evidence="10" key="2">
    <citation type="submission" date="2010-07" db="EMBL/GenBank/DDBJ databases">
        <authorList>
            <consortium name="The Broad Institute Genome Sequencing Platform"/>
            <consortium name="Broad Institute Genome Sequencing Center for Infectious Disease"/>
            <person name="Ma L.-J."/>
            <person name="Dead R."/>
            <person name="Young S."/>
            <person name="Zeng Q."/>
            <person name="Koehrsen M."/>
            <person name="Alvarado L."/>
            <person name="Berlin A."/>
            <person name="Chapman S.B."/>
            <person name="Chen Z."/>
            <person name="Freedman E."/>
            <person name="Gellesch M."/>
            <person name="Goldberg J."/>
            <person name="Griggs A."/>
            <person name="Gujja S."/>
            <person name="Heilman E.R."/>
            <person name="Heiman D."/>
            <person name="Hepburn T."/>
            <person name="Howarth C."/>
            <person name="Jen D."/>
            <person name="Larson L."/>
            <person name="Mehta T."/>
            <person name="Neiman D."/>
            <person name="Pearson M."/>
            <person name="Roberts A."/>
            <person name="Saif S."/>
            <person name="Shea T."/>
            <person name="Shenoy N."/>
            <person name="Sisk P."/>
            <person name="Stolte C."/>
            <person name="Sykes S."/>
            <person name="Walk T."/>
            <person name="White J."/>
            <person name="Yandava C."/>
            <person name="Haas B."/>
            <person name="Nusbaum C."/>
            <person name="Birren B."/>
        </authorList>
    </citation>
    <scope>NUCLEOTIDE SEQUENCE</scope>
    <source>
        <strain evidence="10">R3-111a-1</strain>
    </source>
</reference>
<dbReference type="RefSeq" id="XP_009228954.1">
    <property type="nucleotide sequence ID" value="XM_009230690.1"/>
</dbReference>
<evidence type="ECO:0000256" key="9">
    <source>
        <dbReference type="SAM" id="Phobius"/>
    </source>
</evidence>
<sequence>MAASPHLSSSPPEPPDGASPPTLPPRAHTGSQRPTPTQSAQPLPPNPIVRHRGFVVHKSRRDALPFARVCSLPTRLLQSSQPTGPASQSFARSLGLNTFFSHPFFQLASRLLPLPFDKMPSAASVMRAAVLAGVASALPELAPRQMVTNSCADVHIFLGKGNNEPYPGRQGKLVSAICSGLSSCDYEDIQMQNMLEDEFCGAVTQGITNGHAQIVAYNKRCPNSKIVVSGFSQGAQVVGDIFSGAGNTGFNGCVIPFIPALDITSNAGRQVAAILTFGDIRHTAFQPYNYKSGATNWGTSPRTTDQLAKAMNYAGVWRDYCNAGDPVCAGGNVVDEHLNYFDVDTPDAAAFVQRRIAAFQGPVKSSTPAPGPTPAPTTRSPFTNGTMTTSSPGSTVLTVTDVSGAVTVYTTVCPETSYTENAHTVTPPAGHSPTVKLPLPEATCETTENLSAIPTTAAPTSAPAVQPTGGVVKPTSSVVKPTGGVVKPTPSQPVLSGASATGAGFFGLAAAIVALALL</sequence>
<keyword evidence="9" id="KW-1133">Transmembrane helix</keyword>
<evidence type="ECO:0000256" key="8">
    <source>
        <dbReference type="SAM" id="MobiDB-lite"/>
    </source>
</evidence>
<dbReference type="GO" id="GO:0005576">
    <property type="term" value="C:extracellular region"/>
    <property type="evidence" value="ECO:0007669"/>
    <property type="project" value="UniProtKB-SubCell"/>
</dbReference>
<keyword evidence="12" id="KW-1185">Reference proteome</keyword>
<evidence type="ECO:0000256" key="4">
    <source>
        <dbReference type="ARBA" id="ARBA00022525"/>
    </source>
</evidence>
<dbReference type="GO" id="GO:0052689">
    <property type="term" value="F:carboxylic ester hydrolase activity"/>
    <property type="evidence" value="ECO:0007669"/>
    <property type="project" value="UniProtKB-KW"/>
</dbReference>
<dbReference type="VEuPathDB" id="FungiDB:GGTG_12789"/>
<reference evidence="11" key="5">
    <citation type="submission" date="2018-04" db="UniProtKB">
        <authorList>
            <consortium name="EnsemblFungi"/>
        </authorList>
    </citation>
    <scope>IDENTIFICATION</scope>
    <source>
        <strain evidence="11">R3-111a-1</strain>
    </source>
</reference>
<dbReference type="Gene3D" id="3.40.50.1820">
    <property type="entry name" value="alpha/beta hydrolase"/>
    <property type="match status" value="1"/>
</dbReference>
<dbReference type="STRING" id="644352.J3PH09"/>
<feature type="region of interest" description="Disordered" evidence="8">
    <location>
        <begin position="362"/>
        <end position="395"/>
    </location>
</feature>
<dbReference type="GeneID" id="20353247"/>
<dbReference type="InterPro" id="IPR043579">
    <property type="entry name" value="CUTINASE_2"/>
</dbReference>
<evidence type="ECO:0000313" key="10">
    <source>
        <dbReference type="EMBL" id="EJT69906.1"/>
    </source>
</evidence>
<comment type="subcellular location">
    <subcellularLocation>
        <location evidence="1">Secreted</location>
    </subcellularLocation>
</comment>
<comment type="similarity">
    <text evidence="2">Belongs to the cutinase family.</text>
</comment>
<dbReference type="Pfam" id="PF01083">
    <property type="entry name" value="Cutinase"/>
    <property type="match status" value="1"/>
</dbReference>
<dbReference type="PANTHER" id="PTHR33630:SF13">
    <property type="entry name" value="ACETYLXYLAN ESTERASE"/>
    <property type="match status" value="1"/>
</dbReference>
<feature type="compositionally biased region" description="Low complexity" evidence="8">
    <location>
        <begin position="458"/>
        <end position="468"/>
    </location>
</feature>
<dbReference type="SMART" id="SM01110">
    <property type="entry name" value="Cutinase"/>
    <property type="match status" value="1"/>
</dbReference>
<keyword evidence="5" id="KW-0732">Signal</keyword>
<keyword evidence="4" id="KW-0964">Secreted</keyword>
<dbReference type="EnsemblFungi" id="EJT69906">
    <property type="protein sequence ID" value="EJT69906"/>
    <property type="gene ID" value="GGTG_12789"/>
</dbReference>
<evidence type="ECO:0008006" key="13">
    <source>
        <dbReference type="Google" id="ProtNLM"/>
    </source>
</evidence>
<evidence type="ECO:0000256" key="5">
    <source>
        <dbReference type="ARBA" id="ARBA00022729"/>
    </source>
</evidence>
<reference evidence="11" key="4">
    <citation type="journal article" date="2015" name="G3 (Bethesda)">
        <title>Genome sequences of three phytopathogenic species of the Magnaporthaceae family of fungi.</title>
        <authorList>
            <person name="Okagaki L.H."/>
            <person name="Nunes C.C."/>
            <person name="Sailsbery J."/>
            <person name="Clay B."/>
            <person name="Brown D."/>
            <person name="John T."/>
            <person name="Oh Y."/>
            <person name="Young N."/>
            <person name="Fitzgerald M."/>
            <person name="Haas B.J."/>
            <person name="Zeng Q."/>
            <person name="Young S."/>
            <person name="Adiconis X."/>
            <person name="Fan L."/>
            <person name="Levin J.Z."/>
            <person name="Mitchell T.K."/>
            <person name="Okubara P.A."/>
            <person name="Farman M.L."/>
            <person name="Kohn L.M."/>
            <person name="Birren B."/>
            <person name="Ma L.-J."/>
            <person name="Dean R.A."/>
        </authorList>
    </citation>
    <scope>NUCLEOTIDE SEQUENCE</scope>
    <source>
        <strain evidence="11">R3-111a-1</strain>
    </source>
</reference>